<dbReference type="Proteomes" id="UP000000493">
    <property type="component" value="Chromosome"/>
</dbReference>
<evidence type="ECO:0000259" key="1">
    <source>
        <dbReference type="Pfam" id="PF12867"/>
    </source>
</evidence>
<evidence type="ECO:0000313" key="2">
    <source>
        <dbReference type="EMBL" id="AEI50056.1"/>
    </source>
</evidence>
<accession>A0A7U3ZMQ5</accession>
<protein>
    <recommendedName>
        <fullName evidence="1">DinB-like domain-containing protein</fullName>
    </recommendedName>
</protein>
<gene>
    <name evidence="2" type="ordered locus">Runsl_3698</name>
</gene>
<dbReference type="Gene3D" id="1.20.120.450">
    <property type="entry name" value="dinb family like domain"/>
    <property type="match status" value="1"/>
</dbReference>
<dbReference type="EMBL" id="CP002859">
    <property type="protein sequence ID" value="AEI50056.1"/>
    <property type="molecule type" value="Genomic_DNA"/>
</dbReference>
<keyword evidence="3" id="KW-1185">Reference proteome</keyword>
<dbReference type="RefSeq" id="WP_013929359.1">
    <property type="nucleotide sequence ID" value="NC_015703.1"/>
</dbReference>
<dbReference type="AlphaFoldDB" id="A0A7U3ZMQ5"/>
<evidence type="ECO:0000313" key="3">
    <source>
        <dbReference type="Proteomes" id="UP000000493"/>
    </source>
</evidence>
<sequence length="186" mass="21560">MHIKKTLNMNQVKKLISEVLAARNRYLDTVRQLSETQAQWKPSPEVWNVVDITEHLYRAEHGGIHGMWKVMQASRDGKKTWEGEKFHKGLTIEEIVERTWKPKEIVPAVAAPRLGGPIGFWAASLESLQVELNAFGHELNDEELESLIHPHPISGPLDIRQRFEFLRFHIDRHLNQVEELKSLMPH</sequence>
<reference evidence="3" key="1">
    <citation type="submission" date="2011-06" db="EMBL/GenBank/DDBJ databases">
        <title>The complete genome of chromosome of Runella slithyformis DSM 19594.</title>
        <authorList>
            <consortium name="US DOE Joint Genome Institute (JGI-PGF)"/>
            <person name="Lucas S."/>
            <person name="Han J."/>
            <person name="Lapidus A."/>
            <person name="Bruce D."/>
            <person name="Goodwin L."/>
            <person name="Pitluck S."/>
            <person name="Peters L."/>
            <person name="Kyrpides N."/>
            <person name="Mavromatis K."/>
            <person name="Ivanova N."/>
            <person name="Ovchinnikova G."/>
            <person name="Zhang X."/>
            <person name="Misra M."/>
            <person name="Detter J.C."/>
            <person name="Tapia R."/>
            <person name="Han C."/>
            <person name="Land M."/>
            <person name="Hauser L."/>
            <person name="Markowitz V."/>
            <person name="Cheng J.-F."/>
            <person name="Hugenholtz P."/>
            <person name="Woyke T."/>
            <person name="Wu D."/>
            <person name="Tindall B."/>
            <person name="Faehrich R."/>
            <person name="Brambilla E."/>
            <person name="Klenk H.-P."/>
            <person name="Eisen J.A."/>
        </authorList>
    </citation>
    <scope>NUCLEOTIDE SEQUENCE [LARGE SCALE GENOMIC DNA]</scope>
    <source>
        <strain evidence="3">ATCC 29530 / DSM 19594 / LMG 11500 / NCIMB 11436 / LSU 4</strain>
    </source>
</reference>
<dbReference type="InterPro" id="IPR034660">
    <property type="entry name" value="DinB/YfiT-like"/>
</dbReference>
<name>A0A7U3ZMQ5_RUNSL</name>
<dbReference type="InterPro" id="IPR024775">
    <property type="entry name" value="DinB-like"/>
</dbReference>
<dbReference type="KEGG" id="rsi:Runsl_3698"/>
<dbReference type="Pfam" id="PF12867">
    <property type="entry name" value="DinB_2"/>
    <property type="match status" value="1"/>
</dbReference>
<feature type="domain" description="DinB-like" evidence="1">
    <location>
        <begin position="21"/>
        <end position="177"/>
    </location>
</feature>
<proteinExistence type="predicted"/>
<organism evidence="2 3">
    <name type="scientific">Runella slithyformis (strain ATCC 29530 / DSM 19594 / LMG 11500 / NCIMB 11436 / LSU 4)</name>
    <dbReference type="NCBI Taxonomy" id="761193"/>
    <lineage>
        <taxon>Bacteria</taxon>
        <taxon>Pseudomonadati</taxon>
        <taxon>Bacteroidota</taxon>
        <taxon>Cytophagia</taxon>
        <taxon>Cytophagales</taxon>
        <taxon>Spirosomataceae</taxon>
        <taxon>Runella</taxon>
    </lineage>
</organism>
<dbReference type="SUPFAM" id="SSF109854">
    <property type="entry name" value="DinB/YfiT-like putative metalloenzymes"/>
    <property type="match status" value="1"/>
</dbReference>
<reference evidence="2 3" key="2">
    <citation type="journal article" date="2012" name="Stand. Genomic Sci.">
        <title>Complete genome sequence of the aquatic bacterium Runella slithyformis type strain (LSU 4(T)).</title>
        <authorList>
            <person name="Copeland A."/>
            <person name="Zhang X."/>
            <person name="Misra M."/>
            <person name="Lapidus A."/>
            <person name="Nolan M."/>
            <person name="Lucas S."/>
            <person name="Deshpande S."/>
            <person name="Cheng J.F."/>
            <person name="Tapia R."/>
            <person name="Goodwin L.A."/>
            <person name="Pitluck S."/>
            <person name="Liolios K."/>
            <person name="Pagani I."/>
            <person name="Ivanova N."/>
            <person name="Mikhailova N."/>
            <person name="Pati A."/>
            <person name="Chen A."/>
            <person name="Palaniappan K."/>
            <person name="Land M."/>
            <person name="Hauser L."/>
            <person name="Pan C."/>
            <person name="Jeffries C.D."/>
            <person name="Detter J.C."/>
            <person name="Brambilla E.M."/>
            <person name="Rohde M."/>
            <person name="Djao O.D."/>
            <person name="Goker M."/>
            <person name="Sikorski J."/>
            <person name="Tindall B.J."/>
            <person name="Woyke T."/>
            <person name="Bristow J."/>
            <person name="Eisen J.A."/>
            <person name="Markowitz V."/>
            <person name="Hugenholtz P."/>
            <person name="Kyrpides N.C."/>
            <person name="Klenk H.P."/>
            <person name="Mavromatis K."/>
        </authorList>
    </citation>
    <scope>NUCLEOTIDE SEQUENCE [LARGE SCALE GENOMIC DNA]</scope>
    <source>
        <strain evidence="3">ATCC 29530 / DSM 19594 / LMG 11500 / NCIMB 11436 / LSU 4</strain>
    </source>
</reference>